<organism evidence="1 2">
    <name type="scientific">Streptomyces poriferorum</name>
    <dbReference type="NCBI Taxonomy" id="2798799"/>
    <lineage>
        <taxon>Bacteria</taxon>
        <taxon>Bacillati</taxon>
        <taxon>Actinomycetota</taxon>
        <taxon>Actinomycetes</taxon>
        <taxon>Kitasatosporales</taxon>
        <taxon>Streptomycetaceae</taxon>
        <taxon>Streptomyces</taxon>
    </lineage>
</organism>
<name>A0ABY9IFH1_9ACTN</name>
<gene>
    <name evidence="1" type="ORF">P8A19_00025</name>
</gene>
<protein>
    <submittedName>
        <fullName evidence="1">Uncharacterized protein</fullName>
    </submittedName>
</protein>
<dbReference type="RefSeq" id="WP_306072425.1">
    <property type="nucleotide sequence ID" value="NZ_CP120988.1"/>
</dbReference>
<evidence type="ECO:0000313" key="1">
    <source>
        <dbReference type="EMBL" id="WLQ53946.1"/>
    </source>
</evidence>
<reference evidence="1 2" key="1">
    <citation type="submission" date="2023-03" db="EMBL/GenBank/DDBJ databases">
        <title>Isolation and description of six Streptomyces strains from soil environments, able to metabolize different microbial glucans.</title>
        <authorList>
            <person name="Widen T."/>
            <person name="Larsbrink J."/>
        </authorList>
    </citation>
    <scope>NUCLEOTIDE SEQUENCE [LARGE SCALE GENOMIC DNA]</scope>
    <source>
        <strain evidence="1 2">Alt2</strain>
    </source>
</reference>
<dbReference type="Proteomes" id="UP001235744">
    <property type="component" value="Chromosome"/>
</dbReference>
<keyword evidence="2" id="KW-1185">Reference proteome</keyword>
<dbReference type="EMBL" id="CP120988">
    <property type="protein sequence ID" value="WLQ53946.1"/>
    <property type="molecule type" value="Genomic_DNA"/>
</dbReference>
<evidence type="ECO:0000313" key="2">
    <source>
        <dbReference type="Proteomes" id="UP001235744"/>
    </source>
</evidence>
<proteinExistence type="predicted"/>
<sequence>MLDASTRSFAYSYQFANLRREAGRASYKLLTVQMPAMWEISSDLISALNGVRLCGSVQVIDAAEKLVTAAGDLDLNERKADRFQLQAEAVVAAQKTFLDTCREELFYNARWYQILRKRKEKRFLRQLTVRGVS</sequence>
<accession>A0ABY9IFH1</accession>